<sequence length="67" mass="7512">MLPSGFIPVLVRSVKDLDMLLTKNTTHGAMIAKQVGLKLQQEIIKKAQDLNIEILNQSRKVKAVEQQ</sequence>
<evidence type="ECO:0000256" key="1">
    <source>
        <dbReference type="ARBA" id="ARBA00008431"/>
    </source>
</evidence>
<keyword evidence="3" id="KW-0687">Ribonucleoprotein</keyword>
<dbReference type="AlphaFoldDB" id="A2E1R6"/>
<evidence type="ECO:0000313" key="4">
    <source>
        <dbReference type="EMBL" id="EAY13395.1"/>
    </source>
</evidence>
<dbReference type="SUPFAM" id="SSF52042">
    <property type="entry name" value="Ribosomal protein L32e"/>
    <property type="match status" value="1"/>
</dbReference>
<evidence type="ECO:0000313" key="5">
    <source>
        <dbReference type="Proteomes" id="UP000001542"/>
    </source>
</evidence>
<accession>A2E1R6</accession>
<dbReference type="EMBL" id="DS113286">
    <property type="protein sequence ID" value="EAY13395.1"/>
    <property type="molecule type" value="Genomic_DNA"/>
</dbReference>
<dbReference type="VEuPathDB" id="TrichDB:TVAGG3_0304350"/>
<dbReference type="InParanoid" id="A2E1R6"/>
<keyword evidence="5" id="KW-1185">Reference proteome</keyword>
<evidence type="ECO:0000256" key="3">
    <source>
        <dbReference type="ARBA" id="ARBA00023274"/>
    </source>
</evidence>
<dbReference type="STRING" id="5722.A2E1R6"/>
<name>A2E1R6_TRIV3</name>
<organism evidence="4 5">
    <name type="scientific">Trichomonas vaginalis (strain ATCC PRA-98 / G3)</name>
    <dbReference type="NCBI Taxonomy" id="412133"/>
    <lineage>
        <taxon>Eukaryota</taxon>
        <taxon>Metamonada</taxon>
        <taxon>Parabasalia</taxon>
        <taxon>Trichomonadida</taxon>
        <taxon>Trichomonadidae</taxon>
        <taxon>Trichomonas</taxon>
    </lineage>
</organism>
<dbReference type="InterPro" id="IPR036351">
    <property type="entry name" value="Ribosomal_eL32_sf"/>
</dbReference>
<protein>
    <submittedName>
        <fullName evidence="4">60S ribosomal protein L32, putative</fullName>
    </submittedName>
</protein>
<dbReference type="Proteomes" id="UP000001542">
    <property type="component" value="Unassembled WGS sequence"/>
</dbReference>
<dbReference type="PANTHER" id="PTHR23413:SF1">
    <property type="entry name" value="RIBOSOMAL PROTEIN L32"/>
    <property type="match status" value="1"/>
</dbReference>
<dbReference type="GO" id="GO:0006412">
    <property type="term" value="P:translation"/>
    <property type="evidence" value="ECO:0007669"/>
    <property type="project" value="InterPro"/>
</dbReference>
<proteinExistence type="inferred from homology"/>
<dbReference type="KEGG" id="tva:4771374"/>
<dbReference type="OrthoDB" id="268693at2759"/>
<dbReference type="SMART" id="SM01393">
    <property type="entry name" value="Ribosomal_L32e"/>
    <property type="match status" value="1"/>
</dbReference>
<dbReference type="SMR" id="A2E1R6"/>
<gene>
    <name evidence="4" type="ORF">TVAG_424270</name>
</gene>
<comment type="similarity">
    <text evidence="1">Belongs to the eukaryotic ribosomal protein eL32 family.</text>
</comment>
<reference evidence="4" key="2">
    <citation type="journal article" date="2007" name="Science">
        <title>Draft genome sequence of the sexually transmitted pathogen Trichomonas vaginalis.</title>
        <authorList>
            <person name="Carlton J.M."/>
            <person name="Hirt R.P."/>
            <person name="Silva J.C."/>
            <person name="Delcher A.L."/>
            <person name="Schatz M."/>
            <person name="Zhao Q."/>
            <person name="Wortman J.R."/>
            <person name="Bidwell S.L."/>
            <person name="Alsmark U.C.M."/>
            <person name="Besteiro S."/>
            <person name="Sicheritz-Ponten T."/>
            <person name="Noel C.J."/>
            <person name="Dacks J.B."/>
            <person name="Foster P.G."/>
            <person name="Simillion C."/>
            <person name="Van de Peer Y."/>
            <person name="Miranda-Saavedra D."/>
            <person name="Barton G.J."/>
            <person name="Westrop G.D."/>
            <person name="Mueller S."/>
            <person name="Dessi D."/>
            <person name="Fiori P.L."/>
            <person name="Ren Q."/>
            <person name="Paulsen I."/>
            <person name="Zhang H."/>
            <person name="Bastida-Corcuera F.D."/>
            <person name="Simoes-Barbosa A."/>
            <person name="Brown M.T."/>
            <person name="Hayes R.D."/>
            <person name="Mukherjee M."/>
            <person name="Okumura C.Y."/>
            <person name="Schneider R."/>
            <person name="Smith A.J."/>
            <person name="Vanacova S."/>
            <person name="Villalvazo M."/>
            <person name="Haas B.J."/>
            <person name="Pertea M."/>
            <person name="Feldblyum T.V."/>
            <person name="Utterback T.R."/>
            <person name="Shu C.L."/>
            <person name="Osoegawa K."/>
            <person name="de Jong P.J."/>
            <person name="Hrdy I."/>
            <person name="Horvathova L."/>
            <person name="Zubacova Z."/>
            <person name="Dolezal P."/>
            <person name="Malik S.B."/>
            <person name="Logsdon J.M. Jr."/>
            <person name="Henze K."/>
            <person name="Gupta A."/>
            <person name="Wang C.C."/>
            <person name="Dunne R.L."/>
            <person name="Upcroft J.A."/>
            <person name="Upcroft P."/>
            <person name="White O."/>
            <person name="Salzberg S.L."/>
            <person name="Tang P."/>
            <person name="Chiu C.-H."/>
            <person name="Lee Y.-S."/>
            <person name="Embley T.M."/>
            <person name="Coombs G.H."/>
            <person name="Mottram J.C."/>
            <person name="Tachezy J."/>
            <person name="Fraser-Liggett C.M."/>
            <person name="Johnson P.J."/>
        </authorList>
    </citation>
    <scope>NUCLEOTIDE SEQUENCE [LARGE SCALE GENOMIC DNA]</scope>
    <source>
        <strain evidence="4">G3</strain>
    </source>
</reference>
<reference evidence="4" key="1">
    <citation type="submission" date="2006-10" db="EMBL/GenBank/DDBJ databases">
        <authorList>
            <person name="Amadeo P."/>
            <person name="Zhao Q."/>
            <person name="Wortman J."/>
            <person name="Fraser-Liggett C."/>
            <person name="Carlton J."/>
        </authorList>
    </citation>
    <scope>NUCLEOTIDE SEQUENCE</scope>
    <source>
        <strain evidence="4">G3</strain>
    </source>
</reference>
<dbReference type="VEuPathDB" id="TrichDB:TVAG_424270"/>
<dbReference type="InterPro" id="IPR001515">
    <property type="entry name" value="Ribosomal_eL32"/>
</dbReference>
<dbReference type="GO" id="GO:0003735">
    <property type="term" value="F:structural constituent of ribosome"/>
    <property type="evidence" value="ECO:0007669"/>
    <property type="project" value="InterPro"/>
</dbReference>
<dbReference type="Pfam" id="PF01655">
    <property type="entry name" value="Ribosomal_L32e"/>
    <property type="match status" value="1"/>
</dbReference>
<keyword evidence="2 4" id="KW-0689">Ribosomal protein</keyword>
<dbReference type="GO" id="GO:0022625">
    <property type="term" value="C:cytosolic large ribosomal subunit"/>
    <property type="evidence" value="ECO:0000318"/>
    <property type="project" value="GO_Central"/>
</dbReference>
<dbReference type="PANTHER" id="PTHR23413">
    <property type="entry name" value="60S RIBOSOMAL PROTEIN L32 AND DNA-DIRECTED RNA POLYMERASE II, SUBUNIT N"/>
    <property type="match status" value="1"/>
</dbReference>
<evidence type="ECO:0000256" key="2">
    <source>
        <dbReference type="ARBA" id="ARBA00022980"/>
    </source>
</evidence>